<reference evidence="2" key="1">
    <citation type="submission" date="2016-09" db="EMBL/GenBank/DDBJ databases">
        <authorList>
            <person name="Capua I."/>
            <person name="De Benedictis P."/>
            <person name="Joannis T."/>
            <person name="Lombin L.H."/>
            <person name="Cattoli G."/>
        </authorList>
    </citation>
    <scope>NUCLEOTIDE SEQUENCE</scope>
    <source>
        <strain evidence="2">B9</strain>
    </source>
</reference>
<dbReference type="RefSeq" id="WP_340522372.1">
    <property type="nucleotide sequence ID" value="NZ_FMSH01000107.1"/>
</dbReference>
<accession>A0A1K0J6I8</accession>
<gene>
    <name evidence="2" type="primary">cusC1</name>
    <name evidence="2" type="ORF">CNECB9_1950039</name>
</gene>
<dbReference type="EMBL" id="FMSH01000107">
    <property type="protein sequence ID" value="SCU74699.1"/>
    <property type="molecule type" value="Genomic_DNA"/>
</dbReference>
<keyword evidence="1" id="KW-0732">Signal</keyword>
<evidence type="ECO:0000313" key="2">
    <source>
        <dbReference type="EMBL" id="SCU74699.1"/>
    </source>
</evidence>
<dbReference type="InterPro" id="IPR010131">
    <property type="entry name" value="MdtP/NodT-like"/>
</dbReference>
<organism evidence="2">
    <name type="scientific">Cupriavidus necator</name>
    <name type="common">Alcaligenes eutrophus</name>
    <name type="synonym">Ralstonia eutropha</name>
    <dbReference type="NCBI Taxonomy" id="106590"/>
    <lineage>
        <taxon>Bacteria</taxon>
        <taxon>Pseudomonadati</taxon>
        <taxon>Pseudomonadota</taxon>
        <taxon>Betaproteobacteria</taxon>
        <taxon>Burkholderiales</taxon>
        <taxon>Burkholderiaceae</taxon>
        <taxon>Cupriavidus</taxon>
    </lineage>
</organism>
<dbReference type="PANTHER" id="PTHR30203">
    <property type="entry name" value="OUTER MEMBRANE CATION EFFLUX PROTEIN"/>
    <property type="match status" value="1"/>
</dbReference>
<dbReference type="GO" id="GO:0015562">
    <property type="term" value="F:efflux transmembrane transporter activity"/>
    <property type="evidence" value="ECO:0007669"/>
    <property type="project" value="InterPro"/>
</dbReference>
<sequence length="433" mass="46915">MLFLRRLTLALLCAPVFGLAVSQAAAAPSAPSLSLEETIALATTHAGDAESSRGAVEAAVQMAVAAGQLPDPVLKLGLNNVPVNGPDQFSLSRDFMTMRSISVMQEFTRSDKRRAKAARFEAEAAAAEAQRGVGLANVQRNAVGAWLDRWYAEQTGILLGHHAHPRELARQAATAAYRSGRGTRADVLAAELEVQKLRDREDENRVAVTTTTLNLERWVGPAANRPLSERPPLDVPPRVQQLAKGEFDAVPEMAAAQREVSLAESEIQVATQAKRPDVTVELMYSQRGSAFSNMGSVNVSFPVPWDQGNRQDRDVAAKLAQANEARAKSEIVRRNTQAMVGAKLAELQRNLDRLRRYDEKTLPLATSQADAALTAYRANTGSLLAVAEANERAIDTVLERLTLEAKTAKLWADLSFLVPLPTAQTEPATKESK</sequence>
<dbReference type="Gene3D" id="1.20.1600.10">
    <property type="entry name" value="Outer membrane efflux proteins (OEP)"/>
    <property type="match status" value="1"/>
</dbReference>
<dbReference type="AlphaFoldDB" id="A0A1K0J6I8"/>
<dbReference type="SUPFAM" id="SSF56954">
    <property type="entry name" value="Outer membrane efflux proteins (OEP)"/>
    <property type="match status" value="1"/>
</dbReference>
<feature type="signal peptide" evidence="1">
    <location>
        <begin position="1"/>
        <end position="26"/>
    </location>
</feature>
<proteinExistence type="predicted"/>
<protein>
    <submittedName>
        <fullName evidence="2">Tricomponent efflux system RND family Outer membrane protein component</fullName>
    </submittedName>
</protein>
<evidence type="ECO:0000256" key="1">
    <source>
        <dbReference type="SAM" id="SignalP"/>
    </source>
</evidence>
<name>A0A1K0J6I8_CUPNE</name>
<feature type="chain" id="PRO_5012973003" evidence="1">
    <location>
        <begin position="27"/>
        <end position="433"/>
    </location>
</feature>